<dbReference type="GO" id="GO:0008360">
    <property type="term" value="P:regulation of cell shape"/>
    <property type="evidence" value="ECO:0007669"/>
    <property type="project" value="UniProtKB-KW"/>
</dbReference>
<dbReference type="GO" id="GO:0032153">
    <property type="term" value="C:cell division site"/>
    <property type="evidence" value="ECO:0007669"/>
    <property type="project" value="TreeGrafter"/>
</dbReference>
<dbReference type="GO" id="GO:0015648">
    <property type="term" value="F:lipid-linked peptidoglycan transporter activity"/>
    <property type="evidence" value="ECO:0007669"/>
    <property type="project" value="TreeGrafter"/>
</dbReference>
<evidence type="ECO:0000256" key="1">
    <source>
        <dbReference type="ARBA" id="ARBA00004141"/>
    </source>
</evidence>
<evidence type="ECO:0000256" key="5">
    <source>
        <dbReference type="ARBA" id="ARBA00023136"/>
    </source>
</evidence>
<keyword evidence="5 6" id="KW-0472">Membrane</keyword>
<feature type="transmembrane region" description="Helical" evidence="6">
    <location>
        <begin position="121"/>
        <end position="136"/>
    </location>
</feature>
<evidence type="ECO:0000256" key="4">
    <source>
        <dbReference type="ARBA" id="ARBA00022989"/>
    </source>
</evidence>
<feature type="transmembrane region" description="Helical" evidence="6">
    <location>
        <begin position="6"/>
        <end position="25"/>
    </location>
</feature>
<dbReference type="InterPro" id="IPR018365">
    <property type="entry name" value="Cell_cycle_FtsW-rel_CS"/>
</dbReference>
<organism evidence="7 8">
    <name type="scientific">Candidatus Beckwithbacteria bacterium GW2011_GWA2_43_10</name>
    <dbReference type="NCBI Taxonomy" id="1618369"/>
    <lineage>
        <taxon>Bacteria</taxon>
        <taxon>Candidatus Beckwithiibacteriota</taxon>
    </lineage>
</organism>
<dbReference type="GO" id="GO:0005886">
    <property type="term" value="C:plasma membrane"/>
    <property type="evidence" value="ECO:0007669"/>
    <property type="project" value="TreeGrafter"/>
</dbReference>
<keyword evidence="3" id="KW-0133">Cell shape</keyword>
<feature type="transmembrane region" description="Helical" evidence="6">
    <location>
        <begin position="288"/>
        <end position="308"/>
    </location>
</feature>
<feature type="transmembrane region" description="Helical" evidence="6">
    <location>
        <begin position="243"/>
        <end position="267"/>
    </location>
</feature>
<evidence type="ECO:0000256" key="2">
    <source>
        <dbReference type="ARBA" id="ARBA00022692"/>
    </source>
</evidence>
<keyword evidence="2 6" id="KW-0812">Transmembrane</keyword>
<dbReference type="AlphaFoldDB" id="A0A0G1EAN2"/>
<accession>A0A0G1EAN2</accession>
<dbReference type="Proteomes" id="UP000034213">
    <property type="component" value="Unassembled WGS sequence"/>
</dbReference>
<sequence>MKYIFIDWQLLLPAIIILILGLAAIFSISAPLGFNQLIFALLGLIAFFVFASFPYISHRYLVWIYAVISLFLLILPFLFGSLIRGSVRWLQIGSLTLQPSEIIKPFLIIIFSHFLSSKINLFRYSLLLILPVLLIFKQPDLGSTLVIIAIWLGILITAKLPLFSLMMIVFLGLIAAPLAWHQFQPYQQQRIISFLNPYADPKTSGYHSIQSIIAVGSGGLVGKGLGLGSQSQLNFLPERQTDFIFASLAESLGFFGSISLLLAYFFLLKRLLLISRQAPDQFGRLLGAGIFTLIFFQFTVNVGMNLGLLPITGITLPLVSSGGSSLLAIAIALGLGHNLSQHTRSTSPLEIK</sequence>
<feature type="transmembrane region" description="Helical" evidence="6">
    <location>
        <begin position="314"/>
        <end position="335"/>
    </location>
</feature>
<protein>
    <submittedName>
        <fullName evidence="7">Cell elongation-specific peptidoglycan biosynthesis regulator RodA</fullName>
    </submittedName>
</protein>
<gene>
    <name evidence="7" type="ORF">UV54_C0016G0006</name>
</gene>
<feature type="transmembrane region" description="Helical" evidence="6">
    <location>
        <begin position="62"/>
        <end position="83"/>
    </location>
</feature>
<feature type="transmembrane region" description="Helical" evidence="6">
    <location>
        <begin position="37"/>
        <end position="56"/>
    </location>
</feature>
<dbReference type="PROSITE" id="PS00428">
    <property type="entry name" value="FTSW_RODA_SPOVE"/>
    <property type="match status" value="1"/>
</dbReference>
<dbReference type="PATRIC" id="fig|1618369.3.peg.269"/>
<evidence type="ECO:0000256" key="3">
    <source>
        <dbReference type="ARBA" id="ARBA00022960"/>
    </source>
</evidence>
<reference evidence="7 8" key="1">
    <citation type="journal article" date="2015" name="Nature">
        <title>rRNA introns, odd ribosomes, and small enigmatic genomes across a large radiation of phyla.</title>
        <authorList>
            <person name="Brown C.T."/>
            <person name="Hug L.A."/>
            <person name="Thomas B.C."/>
            <person name="Sharon I."/>
            <person name="Castelle C.J."/>
            <person name="Singh A."/>
            <person name="Wilkins M.J."/>
            <person name="Williams K.H."/>
            <person name="Banfield J.F."/>
        </authorList>
    </citation>
    <scope>NUCLEOTIDE SEQUENCE [LARGE SCALE GENOMIC DNA]</scope>
</reference>
<dbReference type="PANTHER" id="PTHR30474">
    <property type="entry name" value="CELL CYCLE PROTEIN"/>
    <property type="match status" value="1"/>
</dbReference>
<comment type="subcellular location">
    <subcellularLocation>
        <location evidence="1">Membrane</location>
        <topology evidence="1">Multi-pass membrane protein</topology>
    </subcellularLocation>
</comment>
<feature type="transmembrane region" description="Helical" evidence="6">
    <location>
        <begin position="148"/>
        <end position="176"/>
    </location>
</feature>
<proteinExistence type="predicted"/>
<evidence type="ECO:0000256" key="6">
    <source>
        <dbReference type="SAM" id="Phobius"/>
    </source>
</evidence>
<keyword evidence="4 6" id="KW-1133">Transmembrane helix</keyword>
<dbReference type="GO" id="GO:0051301">
    <property type="term" value="P:cell division"/>
    <property type="evidence" value="ECO:0007669"/>
    <property type="project" value="InterPro"/>
</dbReference>
<evidence type="ECO:0000313" key="7">
    <source>
        <dbReference type="EMBL" id="KKS80091.1"/>
    </source>
</evidence>
<dbReference type="EMBL" id="LCEW01000016">
    <property type="protein sequence ID" value="KKS80091.1"/>
    <property type="molecule type" value="Genomic_DNA"/>
</dbReference>
<name>A0A0G1EAN2_9BACT</name>
<evidence type="ECO:0000313" key="8">
    <source>
        <dbReference type="Proteomes" id="UP000034213"/>
    </source>
</evidence>
<dbReference type="STRING" id="1618369.UV54_C0016G0006"/>
<dbReference type="Pfam" id="PF01098">
    <property type="entry name" value="FTSW_RODA_SPOVE"/>
    <property type="match status" value="1"/>
</dbReference>
<dbReference type="InterPro" id="IPR001182">
    <property type="entry name" value="FtsW/RodA"/>
</dbReference>
<comment type="caution">
    <text evidence="7">The sequence shown here is derived from an EMBL/GenBank/DDBJ whole genome shotgun (WGS) entry which is preliminary data.</text>
</comment>